<dbReference type="InterPro" id="IPR043146">
    <property type="entry name" value="Penicillin_amidase_N_B-knob"/>
</dbReference>
<feature type="binding site" evidence="6">
    <location>
        <position position="290"/>
    </location>
    <ligand>
        <name>Ca(2+)</name>
        <dbReference type="ChEBI" id="CHEBI:29108"/>
    </ligand>
</feature>
<feature type="binding site" evidence="6">
    <location>
        <position position="287"/>
    </location>
    <ligand>
        <name>Ca(2+)</name>
        <dbReference type="ChEBI" id="CHEBI:29108"/>
    </ligand>
</feature>
<dbReference type="Gene3D" id="1.10.1400.10">
    <property type="match status" value="1"/>
</dbReference>
<evidence type="ECO:0000256" key="6">
    <source>
        <dbReference type="PIRSR" id="PIRSR001227-2"/>
    </source>
</evidence>
<feature type="active site" description="Nucleophile" evidence="5">
    <location>
        <position position="217"/>
    </location>
</feature>
<reference evidence="7 8" key="1">
    <citation type="journal article" date="2014" name="World J. Microbiol. Biotechnol.">
        <title>Biodiversity and physiological characteristics of Antarctic and Arctic lichens-associated bacteria.</title>
        <authorList>
            <person name="Lee Y.M."/>
            <person name="Kim E.H."/>
            <person name="Lee H.K."/>
            <person name="Hong S.G."/>
        </authorList>
    </citation>
    <scope>NUCLEOTIDE SEQUENCE [LARGE SCALE GENOMIC DNA]</scope>
    <source>
        <strain evidence="7 8">PAMC 26569</strain>
    </source>
</reference>
<dbReference type="InterPro" id="IPR014395">
    <property type="entry name" value="Pen/GL7ACA/AHL_acylase"/>
</dbReference>
<dbReference type="PANTHER" id="PTHR34218:SF3">
    <property type="entry name" value="ACYL-HOMOSERINE LACTONE ACYLASE PVDQ"/>
    <property type="match status" value="1"/>
</dbReference>
<dbReference type="GO" id="GO:0046872">
    <property type="term" value="F:metal ion binding"/>
    <property type="evidence" value="ECO:0007669"/>
    <property type="project" value="UniProtKB-KW"/>
</dbReference>
<feature type="binding site" evidence="6">
    <location>
        <position position="289"/>
    </location>
    <ligand>
        <name>Ca(2+)</name>
        <dbReference type="ChEBI" id="CHEBI:29108"/>
    </ligand>
</feature>
<dbReference type="Pfam" id="PF01804">
    <property type="entry name" value="Penicil_amidase"/>
    <property type="match status" value="1"/>
</dbReference>
<dbReference type="AlphaFoldDB" id="A0A6M8HLN7"/>
<dbReference type="KEGG" id="lck:HN018_03695"/>
<dbReference type="InterPro" id="IPR023343">
    <property type="entry name" value="Penicillin_amidase_dom1"/>
</dbReference>
<comment type="similarity">
    <text evidence="1">Belongs to the peptidase S45 family.</text>
</comment>
<evidence type="ECO:0000256" key="4">
    <source>
        <dbReference type="ARBA" id="ARBA00023145"/>
    </source>
</evidence>
<keyword evidence="4" id="KW-0865">Zymogen</keyword>
<evidence type="ECO:0000313" key="8">
    <source>
        <dbReference type="Proteomes" id="UP000500767"/>
    </source>
</evidence>
<dbReference type="GO" id="GO:0016811">
    <property type="term" value="F:hydrolase activity, acting on carbon-nitrogen (but not peptide) bonds, in linear amides"/>
    <property type="evidence" value="ECO:0007669"/>
    <property type="project" value="InterPro"/>
</dbReference>
<dbReference type="Proteomes" id="UP000500767">
    <property type="component" value="Chromosome"/>
</dbReference>
<dbReference type="Gene3D" id="3.60.20.10">
    <property type="entry name" value="Glutamine Phosphoribosylpyrophosphate, subunit 1, domain 1"/>
    <property type="match status" value="1"/>
</dbReference>
<evidence type="ECO:0000256" key="3">
    <source>
        <dbReference type="ARBA" id="ARBA00022801"/>
    </source>
</evidence>
<proteinExistence type="inferred from homology"/>
<keyword evidence="6" id="KW-0106">Calcium</keyword>
<dbReference type="GO" id="GO:0017000">
    <property type="term" value="P:antibiotic biosynthetic process"/>
    <property type="evidence" value="ECO:0007669"/>
    <property type="project" value="InterPro"/>
</dbReference>
<dbReference type="PANTHER" id="PTHR34218">
    <property type="entry name" value="PEPTIDASE S45 PENICILLIN AMIDASE"/>
    <property type="match status" value="1"/>
</dbReference>
<dbReference type="InterPro" id="IPR002692">
    <property type="entry name" value="S45"/>
</dbReference>
<dbReference type="EMBL" id="CP053708">
    <property type="protein sequence ID" value="QKE89258.1"/>
    <property type="molecule type" value="Genomic_DNA"/>
</dbReference>
<organism evidence="7 8">
    <name type="scientific">Lichenicola cladoniae</name>
    <dbReference type="NCBI Taxonomy" id="1484109"/>
    <lineage>
        <taxon>Bacteria</taxon>
        <taxon>Pseudomonadati</taxon>
        <taxon>Pseudomonadota</taxon>
        <taxon>Alphaproteobacteria</taxon>
        <taxon>Acetobacterales</taxon>
        <taxon>Acetobacteraceae</taxon>
        <taxon>Lichenicola</taxon>
    </lineage>
</organism>
<evidence type="ECO:0000256" key="5">
    <source>
        <dbReference type="PIRSR" id="PIRSR001227-1"/>
    </source>
</evidence>
<dbReference type="Gene3D" id="2.30.120.10">
    <property type="match status" value="1"/>
</dbReference>
<evidence type="ECO:0000256" key="2">
    <source>
        <dbReference type="ARBA" id="ARBA00022729"/>
    </source>
</evidence>
<gene>
    <name evidence="7" type="ORF">HN018_03695</name>
</gene>
<accession>A0A6M8HLN7</accession>
<dbReference type="InterPro" id="IPR029055">
    <property type="entry name" value="Ntn_hydrolases_N"/>
</dbReference>
<keyword evidence="2" id="KW-0732">Signal</keyword>
<keyword evidence="6" id="KW-0479">Metal-binding</keyword>
<evidence type="ECO:0000313" key="7">
    <source>
        <dbReference type="EMBL" id="QKE89258.1"/>
    </source>
</evidence>
<protein>
    <submittedName>
        <fullName evidence="7">Acylase</fullName>
    </submittedName>
</protein>
<dbReference type="SUPFAM" id="SSF56235">
    <property type="entry name" value="N-terminal nucleophile aminohydrolases (Ntn hydrolases)"/>
    <property type="match status" value="1"/>
</dbReference>
<name>A0A6M8HLN7_9PROT</name>
<comment type="cofactor">
    <cofactor evidence="6">
        <name>Ca(2+)</name>
        <dbReference type="ChEBI" id="CHEBI:29108"/>
    </cofactor>
    <text evidence="6">Binds 1 Ca(2+) ion per dimer.</text>
</comment>
<evidence type="ECO:0000256" key="1">
    <source>
        <dbReference type="ARBA" id="ARBA00006586"/>
    </source>
</evidence>
<keyword evidence="3" id="KW-0378">Hydrolase</keyword>
<dbReference type="InterPro" id="IPR043147">
    <property type="entry name" value="Penicillin_amidase_A-knob"/>
</dbReference>
<dbReference type="PIRSF" id="PIRSF001227">
    <property type="entry name" value="Pen_acylase"/>
    <property type="match status" value="1"/>
</dbReference>
<dbReference type="Gene3D" id="1.10.439.10">
    <property type="entry name" value="Penicillin Amidohydrolase, domain 1"/>
    <property type="match status" value="1"/>
</dbReference>
<dbReference type="RefSeq" id="WP_171837759.1">
    <property type="nucleotide sequence ID" value="NZ_CP053708.1"/>
</dbReference>
<sequence length="745" mass="82526">MSGVDNHPGRPGLFFSALAAALYIASVPRADARSGDDLSALRQEASQVTIVRDDWGIAHVHGHTDRDAVFGMAYTQAEDDFNRVETNYLTALGRTAEASGEAAIWQDLRQRLFIDPTVLKADYAASPASLRLLMDGWADGLNWYLATHPDVRPLVIRHFEPWMALSFTEGSIGGDTERVPLKELQDFYGTPGTTATPVVPATATRSGLVAPKEPGGSNGIAIAPANTRDGHALLLINPHTSFFFRSELQMTSDEGLDAYGAVTWGQFFVYQGFNQHIGWMHTSSGVDAVDEFTETVTRHGNRLLYRYGNEERPVTVTKLQVRYRTPSGSMASRSFAVYGTHHGPVIRAAGSKWISIALMNTPVAALSQSWLRTKSFDYASFLKIAVQFNANSSNNTIFADDKGEIAYLHPQFIPSRDDRFDYTRPVNGADPASDWKGLVPFERTPHVVDPPNGWVMNTNDWPYSAAGPFSPKELDFPRYMDSFGENPRGMHATRLLTGTKGWTLEGLNRAAFDPYLPAFAKLIPPLLQSYDGMPGSDPLKVKLRDQVMMLRGWDDRWSAGSIPTSLAVFWGEDMWARAAAGAKTAGISPYDWMEDRIPPREKLQALAEASDRIAHDFGDWRTPWGRINRFQRLDDQIDSHFSDAQPSIPVPFTSSRWGSLASFGAHAYPNTRKWYGTLGNSFVAAVEFGPRIRAVAVTAGGESGHPGSPHFEDEADRYATGHLREVYFYPDQLKGHTERTYHPGL</sequence>
<keyword evidence="8" id="KW-1185">Reference proteome</keyword>